<gene>
    <name evidence="2" type="ORF">GCM10011282_22120</name>
</gene>
<dbReference type="EMBL" id="BMYT01000003">
    <property type="protein sequence ID" value="GGX15355.1"/>
    <property type="molecule type" value="Genomic_DNA"/>
</dbReference>
<feature type="domain" description="DSBA-like thioredoxin" evidence="1">
    <location>
        <begin position="14"/>
        <end position="192"/>
    </location>
</feature>
<protein>
    <submittedName>
        <fullName evidence="2">DsbA family protein</fullName>
    </submittedName>
</protein>
<name>A0ABQ2XG59_9BURK</name>
<evidence type="ECO:0000259" key="1">
    <source>
        <dbReference type="Pfam" id="PF01323"/>
    </source>
</evidence>
<sequence>MNQIMTNKFLYIADPMCSWCYGFSLELQTFLADMPDAELDIVLGGLRAYNTQKMDADQRHMILSHWEKVQQVSGLPFDMTGLNKPNFIYDTEPACRAVVAAKMLTQDMPTKINFAVFQAIQHAFYAEGKDITQEAVLAEIAVEALNRFEQAEIFDYDSFLETLSSAECKDETRLHFQQIQQWGVRGFPVLLLVREDGLHMLSSGYAKAEVIARNFKEVLQGFS</sequence>
<evidence type="ECO:0000313" key="2">
    <source>
        <dbReference type="EMBL" id="GGX15355.1"/>
    </source>
</evidence>
<dbReference type="SUPFAM" id="SSF52833">
    <property type="entry name" value="Thioredoxin-like"/>
    <property type="match status" value="1"/>
</dbReference>
<dbReference type="Gene3D" id="3.40.30.10">
    <property type="entry name" value="Glutaredoxin"/>
    <property type="match status" value="1"/>
</dbReference>
<dbReference type="CDD" id="cd03025">
    <property type="entry name" value="DsbA_FrnE_like"/>
    <property type="match status" value="1"/>
</dbReference>
<evidence type="ECO:0000313" key="3">
    <source>
        <dbReference type="Proteomes" id="UP000620127"/>
    </source>
</evidence>
<proteinExistence type="predicted"/>
<dbReference type="Gene3D" id="1.10.472.60">
    <property type="entry name" value="putative protein disulfide isomerase domain"/>
    <property type="match status" value="1"/>
</dbReference>
<dbReference type="PANTHER" id="PTHR13887">
    <property type="entry name" value="GLUTATHIONE S-TRANSFERASE KAPPA"/>
    <property type="match status" value="1"/>
</dbReference>
<dbReference type="InterPro" id="IPR001853">
    <property type="entry name" value="DSBA-like_thioredoxin_dom"/>
</dbReference>
<dbReference type="Pfam" id="PF01323">
    <property type="entry name" value="DSBA"/>
    <property type="match status" value="1"/>
</dbReference>
<accession>A0ABQ2XG59</accession>
<keyword evidence="3" id="KW-1185">Reference proteome</keyword>
<comment type="caution">
    <text evidence="2">The sequence shown here is derived from an EMBL/GenBank/DDBJ whole genome shotgun (WGS) entry which is preliminary data.</text>
</comment>
<organism evidence="2 3">
    <name type="scientific">Undibacterium macrobrachii</name>
    <dbReference type="NCBI Taxonomy" id="1119058"/>
    <lineage>
        <taxon>Bacteria</taxon>
        <taxon>Pseudomonadati</taxon>
        <taxon>Pseudomonadota</taxon>
        <taxon>Betaproteobacteria</taxon>
        <taxon>Burkholderiales</taxon>
        <taxon>Oxalobacteraceae</taxon>
        <taxon>Undibacterium</taxon>
    </lineage>
</organism>
<dbReference type="PANTHER" id="PTHR13887:SF54">
    <property type="entry name" value="DSBA FAMILY PROTEIN"/>
    <property type="match status" value="1"/>
</dbReference>
<reference evidence="3" key="1">
    <citation type="journal article" date="2019" name="Int. J. Syst. Evol. Microbiol.">
        <title>The Global Catalogue of Microorganisms (GCM) 10K type strain sequencing project: providing services to taxonomists for standard genome sequencing and annotation.</title>
        <authorList>
            <consortium name="The Broad Institute Genomics Platform"/>
            <consortium name="The Broad Institute Genome Sequencing Center for Infectious Disease"/>
            <person name="Wu L."/>
            <person name="Ma J."/>
        </authorList>
    </citation>
    <scope>NUCLEOTIDE SEQUENCE [LARGE SCALE GENOMIC DNA]</scope>
    <source>
        <strain evidence="3">KCTC 23916</strain>
    </source>
</reference>
<dbReference type="Proteomes" id="UP000620127">
    <property type="component" value="Unassembled WGS sequence"/>
</dbReference>
<dbReference type="InterPro" id="IPR036249">
    <property type="entry name" value="Thioredoxin-like_sf"/>
</dbReference>